<evidence type="ECO:0000313" key="6">
    <source>
        <dbReference type="Proteomes" id="UP000199506"/>
    </source>
</evidence>
<name>A0A1H7HBS3_9EURY</name>
<protein>
    <submittedName>
        <fullName evidence="5">Parallel beta-helix repeat (Two copies)</fullName>
    </submittedName>
</protein>
<dbReference type="InterPro" id="IPR051550">
    <property type="entry name" value="SCF-Subunits/Alg-Epimerases"/>
</dbReference>
<dbReference type="EMBL" id="FOAK01000002">
    <property type="protein sequence ID" value="SEK47658.1"/>
    <property type="molecule type" value="Genomic_DNA"/>
</dbReference>
<dbReference type="InterPro" id="IPR012334">
    <property type="entry name" value="Pectin_lyas_fold"/>
</dbReference>
<dbReference type="InterPro" id="IPR039448">
    <property type="entry name" value="Beta_helix"/>
</dbReference>
<gene>
    <name evidence="5" type="ORF">SAMN05216439_1014</name>
</gene>
<reference evidence="5 6" key="1">
    <citation type="submission" date="2016-10" db="EMBL/GenBank/DDBJ databases">
        <authorList>
            <person name="de Groot N.N."/>
        </authorList>
    </citation>
    <scope>NUCLEOTIDE SEQUENCE [LARGE SCALE GENOMIC DNA]</scope>
    <source>
        <strain evidence="5 6">DSM 11978</strain>
    </source>
</reference>
<sequence>MNKKGYILVISLVLIMLFCLSTVSAKDTDLNANTLEKSNDVTILNEGDSNVSQIHSQHTVKVGSDSDSIQNTIDCMNDGDILNFETGTYKDICIYVNKSITINGNGAELIGYDTPSKSNTPEIIYNDTGKGGYAIGNFATLYIVKADNVVINGLKITGGANSTSTYSNALIYAMNSKNLTFKSNVLEGSSWGLYFQYCTDGHVTNNIIKNQAVTGFLNFGSARTSIENNKVINAKNHGIDVRHGTGPNVKIINNTVIGSKEGIYLMHSTGHVAANNTLINCTISSISCYGSKNIKLNGNKMQKSRIGVLLGGGYENITVGENMFTLDNLPYPPTFAYYIAEAKSEYQNDEDIMGTFSDSSLYTPNFVAFTGIDVPKDIGINYDPILEKTGPEWIVPEGASSSEIQNMINNMNNGDTLSFTQNAIYNEISIYTDKNIKILGNNATLVGCSGINFNNTHYLDNVAEKVRKSTNEGGYAIGYNAVLYILNTTNVVVSDLNIKAQYPKYDSSKVETTTNEYKTVGIYADSNSGLVITGCDVTGASWGIFQQYCKNSTIIRNNIHDIYTTGIMNFGSPNGIIAGNTVTDAANHGIDVRHGTGPNVTIFNNTISGAKEGIYLMHSKGHSAYNNTILNCKISGITAYGSGNEVLFNNTISGSRLGILLGGGYYNITIGKNTFKLDSLPFPPTFVTYLARADNKYQSEDDVIRTYSDKETAAVDANDITVGYKKGEFNITLIGQNGDKLSYEDLSISINGANFTAKTDEKGIAVIPLSLTTGIYNMTIKFAGNDNYAPINVTKTVTVNDDRIKTILSATSKTLYLTIISKGYSYKVTFKDMNGKAIANKKISFKIDGKTYSATTSSTGIANIKIKATTTGNKKATISFKGDDKYAPVTKTLTVKVIKQSSKISAYKKTFKVKIKTKKYTITLKNNKGKAIYKGTVYIKVKGKTYKAVTNSKGKATFKITKLTKKGKFTATIKYYGNKYYSSTSKQVLIRTRR</sequence>
<dbReference type="InterPro" id="IPR006626">
    <property type="entry name" value="PbH1"/>
</dbReference>
<keyword evidence="2" id="KW-0677">Repeat</keyword>
<evidence type="ECO:0000256" key="1">
    <source>
        <dbReference type="ARBA" id="ARBA00004906"/>
    </source>
</evidence>
<feature type="domain" description="Right handed beta helix" evidence="4">
    <location>
        <begin position="136"/>
        <end position="256"/>
    </location>
</feature>
<dbReference type="PANTHER" id="PTHR22990">
    <property type="entry name" value="F-BOX ONLY PROTEIN"/>
    <property type="match status" value="1"/>
</dbReference>
<dbReference type="InterPro" id="IPR013783">
    <property type="entry name" value="Ig-like_fold"/>
</dbReference>
<dbReference type="STRING" id="190974.SAMN05216439_1014"/>
<dbReference type="AlphaFoldDB" id="A0A1H7HBS3"/>
<dbReference type="SUPFAM" id="SSF51126">
    <property type="entry name" value="Pectin lyase-like"/>
    <property type="match status" value="2"/>
</dbReference>
<dbReference type="SMART" id="SM00710">
    <property type="entry name" value="PbH1"/>
    <property type="match status" value="14"/>
</dbReference>
<feature type="domain" description="Right handed beta helix" evidence="4">
    <location>
        <begin position="518"/>
        <end position="650"/>
    </location>
</feature>
<proteinExistence type="predicted"/>
<dbReference type="Gene3D" id="2.60.40.10">
    <property type="entry name" value="Immunoglobulins"/>
    <property type="match status" value="2"/>
</dbReference>
<dbReference type="InterPro" id="IPR011050">
    <property type="entry name" value="Pectin_lyase_fold/virulence"/>
</dbReference>
<dbReference type="InterPro" id="IPR022441">
    <property type="entry name" value="Para_beta_helix_rpt-2"/>
</dbReference>
<dbReference type="Proteomes" id="UP000199506">
    <property type="component" value="Unassembled WGS sequence"/>
</dbReference>
<dbReference type="SUPFAM" id="SSF49373">
    <property type="entry name" value="Invasin/intimin cell-adhesion fragments"/>
    <property type="match status" value="1"/>
</dbReference>
<keyword evidence="3" id="KW-0833">Ubl conjugation pathway</keyword>
<evidence type="ECO:0000256" key="3">
    <source>
        <dbReference type="ARBA" id="ARBA00022786"/>
    </source>
</evidence>
<accession>A0A1H7HBS3</accession>
<comment type="pathway">
    <text evidence="1">Protein modification; protein ubiquitination.</text>
</comment>
<organism evidence="5 6">
    <name type="scientific">Methanobrevibacter gottschalkii</name>
    <dbReference type="NCBI Taxonomy" id="190974"/>
    <lineage>
        <taxon>Archaea</taxon>
        <taxon>Methanobacteriati</taxon>
        <taxon>Methanobacteriota</taxon>
        <taxon>Methanomada group</taxon>
        <taxon>Methanobacteria</taxon>
        <taxon>Methanobacteriales</taxon>
        <taxon>Methanobacteriaceae</taxon>
        <taxon>Methanobrevibacter</taxon>
    </lineage>
</organism>
<dbReference type="NCBIfam" id="TIGR03804">
    <property type="entry name" value="para_beta_helix"/>
    <property type="match status" value="2"/>
</dbReference>
<evidence type="ECO:0000259" key="4">
    <source>
        <dbReference type="Pfam" id="PF13229"/>
    </source>
</evidence>
<dbReference type="InterPro" id="IPR008964">
    <property type="entry name" value="Invasin/intimin_cell_adhesion"/>
</dbReference>
<evidence type="ECO:0000313" key="5">
    <source>
        <dbReference type="EMBL" id="SEK47658.1"/>
    </source>
</evidence>
<dbReference type="Gene3D" id="2.160.20.10">
    <property type="entry name" value="Single-stranded right-handed beta-helix, Pectin lyase-like"/>
    <property type="match status" value="2"/>
</dbReference>
<evidence type="ECO:0000256" key="2">
    <source>
        <dbReference type="ARBA" id="ARBA00022737"/>
    </source>
</evidence>
<dbReference type="Pfam" id="PF13229">
    <property type="entry name" value="Beta_helix"/>
    <property type="match status" value="2"/>
</dbReference>
<dbReference type="PANTHER" id="PTHR22990:SF15">
    <property type="entry name" value="F-BOX ONLY PROTEIN 10"/>
    <property type="match status" value="1"/>
</dbReference>